<gene>
    <name evidence="3" type="ORF">ODALV1_LOCUS30534</name>
</gene>
<organism evidence="3 4">
    <name type="scientific">Orchesella dallaii</name>
    <dbReference type="NCBI Taxonomy" id="48710"/>
    <lineage>
        <taxon>Eukaryota</taxon>
        <taxon>Metazoa</taxon>
        <taxon>Ecdysozoa</taxon>
        <taxon>Arthropoda</taxon>
        <taxon>Hexapoda</taxon>
        <taxon>Collembola</taxon>
        <taxon>Entomobryomorpha</taxon>
        <taxon>Entomobryoidea</taxon>
        <taxon>Orchesellidae</taxon>
        <taxon>Orchesellinae</taxon>
        <taxon>Orchesella</taxon>
    </lineage>
</organism>
<keyword evidence="1" id="KW-0175">Coiled coil</keyword>
<feature type="compositionally biased region" description="Basic and acidic residues" evidence="2">
    <location>
        <begin position="291"/>
        <end position="300"/>
    </location>
</feature>
<accession>A0ABP1S724</accession>
<evidence type="ECO:0000256" key="1">
    <source>
        <dbReference type="SAM" id="Coils"/>
    </source>
</evidence>
<feature type="compositionally biased region" description="Basic and acidic residues" evidence="2">
    <location>
        <begin position="265"/>
        <end position="274"/>
    </location>
</feature>
<protein>
    <submittedName>
        <fullName evidence="3">Uncharacterized protein</fullName>
    </submittedName>
</protein>
<evidence type="ECO:0000313" key="4">
    <source>
        <dbReference type="Proteomes" id="UP001642540"/>
    </source>
</evidence>
<feature type="compositionally biased region" description="Polar residues" evidence="2">
    <location>
        <begin position="65"/>
        <end position="76"/>
    </location>
</feature>
<feature type="coiled-coil region" evidence="1">
    <location>
        <begin position="99"/>
        <end position="222"/>
    </location>
</feature>
<feature type="compositionally biased region" description="Basic and acidic residues" evidence="2">
    <location>
        <begin position="32"/>
        <end position="45"/>
    </location>
</feature>
<keyword evidence="4" id="KW-1185">Reference proteome</keyword>
<dbReference type="EMBL" id="CAXLJM020000164">
    <property type="protein sequence ID" value="CAL8145570.1"/>
    <property type="molecule type" value="Genomic_DNA"/>
</dbReference>
<comment type="caution">
    <text evidence="3">The sequence shown here is derived from an EMBL/GenBank/DDBJ whole genome shotgun (WGS) entry which is preliminary data.</text>
</comment>
<name>A0ABP1S724_9HEXA</name>
<proteinExistence type="predicted"/>
<reference evidence="3 4" key="1">
    <citation type="submission" date="2024-08" db="EMBL/GenBank/DDBJ databases">
        <authorList>
            <person name="Cucini C."/>
            <person name="Frati F."/>
        </authorList>
    </citation>
    <scope>NUCLEOTIDE SEQUENCE [LARGE SCALE GENOMIC DNA]</scope>
</reference>
<evidence type="ECO:0000256" key="2">
    <source>
        <dbReference type="SAM" id="MobiDB-lite"/>
    </source>
</evidence>
<feature type="region of interest" description="Disordered" evidence="2">
    <location>
        <begin position="265"/>
        <end position="317"/>
    </location>
</feature>
<dbReference type="Proteomes" id="UP001642540">
    <property type="component" value="Unassembled WGS sequence"/>
</dbReference>
<sequence length="317" mass="36804">MKLGTSFKEFGTTLPVTFVFPSNSHIATQSIHQHEPNTRRAEPHSQSESGMGITSEHAVEHPQQEQDNPQNFSDFNKLQQPIPSIFVMQELGQKVDSQKEATQNQLVELNQSSQGQEEMVLLYPTYSDLMGENQELKKWNNDILVENAEVKKELENTKRDKEHVMNQRVKEAEKDFWYKKAIVAADANLKLYQENMVMEERLNVLEEKLNHKMTEVLLLRNQIQNIKNDLDSTKSMEDCYRTFWKFSRMEVRDLERKIKEKDEALLSAEKEKSGVPKQGHMESNLLKRKGKDNGEMDERSGASSTWMNGKVPRMMNN</sequence>
<evidence type="ECO:0000313" key="3">
    <source>
        <dbReference type="EMBL" id="CAL8145570.1"/>
    </source>
</evidence>
<feature type="region of interest" description="Disordered" evidence="2">
    <location>
        <begin position="28"/>
        <end position="76"/>
    </location>
</feature>